<keyword evidence="1" id="KW-1133">Transmembrane helix</keyword>
<evidence type="ECO:0000313" key="2">
    <source>
        <dbReference type="EMBL" id="KAK4496287.1"/>
    </source>
</evidence>
<dbReference type="EMBL" id="JAXOVC010000010">
    <property type="protein sequence ID" value="KAK4496287.1"/>
    <property type="molecule type" value="Genomic_DNA"/>
</dbReference>
<protein>
    <recommendedName>
        <fullName evidence="4">Methyltransferase domain-containing protein</fullName>
    </recommendedName>
</protein>
<evidence type="ECO:0008006" key="4">
    <source>
        <dbReference type="Google" id="ProtNLM"/>
    </source>
</evidence>
<accession>A0ABR0E4C6</accession>
<name>A0ABR0E4C6_ZASCE</name>
<dbReference type="Pfam" id="PF01135">
    <property type="entry name" value="PCMT"/>
    <property type="match status" value="1"/>
</dbReference>
<reference evidence="2 3" key="1">
    <citation type="journal article" date="2023" name="G3 (Bethesda)">
        <title>A chromosome-level genome assembly of Zasmidium syzygii isolated from banana leaves.</title>
        <authorList>
            <person name="van Westerhoven A.C."/>
            <person name="Mehrabi R."/>
            <person name="Talebi R."/>
            <person name="Steentjes M.B.F."/>
            <person name="Corcolon B."/>
            <person name="Chong P.A."/>
            <person name="Kema G.H.J."/>
            <person name="Seidl M.F."/>
        </authorList>
    </citation>
    <scope>NUCLEOTIDE SEQUENCE [LARGE SCALE GENOMIC DNA]</scope>
    <source>
        <strain evidence="2 3">P124</strain>
    </source>
</reference>
<dbReference type="Gene3D" id="3.40.50.150">
    <property type="entry name" value="Vaccinia Virus protein VP39"/>
    <property type="match status" value="1"/>
</dbReference>
<dbReference type="Proteomes" id="UP001305779">
    <property type="component" value="Unassembled WGS sequence"/>
</dbReference>
<dbReference type="InterPro" id="IPR029063">
    <property type="entry name" value="SAM-dependent_MTases_sf"/>
</dbReference>
<feature type="transmembrane region" description="Helical" evidence="1">
    <location>
        <begin position="60"/>
        <end position="83"/>
    </location>
</feature>
<feature type="transmembrane region" description="Helical" evidence="1">
    <location>
        <begin position="21"/>
        <end position="40"/>
    </location>
</feature>
<proteinExistence type="predicted"/>
<organism evidence="2 3">
    <name type="scientific">Zasmidium cellare</name>
    <name type="common">Wine cellar mold</name>
    <name type="synonym">Racodium cellare</name>
    <dbReference type="NCBI Taxonomy" id="395010"/>
    <lineage>
        <taxon>Eukaryota</taxon>
        <taxon>Fungi</taxon>
        <taxon>Dikarya</taxon>
        <taxon>Ascomycota</taxon>
        <taxon>Pezizomycotina</taxon>
        <taxon>Dothideomycetes</taxon>
        <taxon>Dothideomycetidae</taxon>
        <taxon>Mycosphaerellales</taxon>
        <taxon>Mycosphaerellaceae</taxon>
        <taxon>Zasmidium</taxon>
    </lineage>
</organism>
<gene>
    <name evidence="2" type="ORF">PRZ48_012267</name>
</gene>
<evidence type="ECO:0000256" key="1">
    <source>
        <dbReference type="SAM" id="Phobius"/>
    </source>
</evidence>
<keyword evidence="1" id="KW-0812">Transmembrane</keyword>
<keyword evidence="3" id="KW-1185">Reference proteome</keyword>
<sequence>MFFAVTLFRFILGFILCHYKLLSTILGLVLAFEFIFTLLSPKRKTGGSPLIAFLTLVPPFARRLLTLLWYMLMLMAVLAGFAVRSVKQKLFPAHSHRTIQAQLNDLPTPLPTNYSPKMSTNPLEDKAKTLATLSLHDPTNPSIQHTQTLHRLELLQHFDITPGSRLLELGCGQGDCTVVLADAVGEEGSVVAVDPAPLDYGSPYTLGQSQSHISQSPLGPRITFIQADPLSYLTTHPTTTPFTATLLIHSLFYFPSPATILQTLTALRAHSTRLHLAEWSLLASDPASQPHVLAVLAQAALECRKPESTSNIRTVLSPKRLTELAVQAGWRLEREGFVQPGEEVLDGVWEVKACLSERFGREVERDVGDERERGVVCALRDACEASLGVVEGVRAMDVWVGSFV</sequence>
<dbReference type="SUPFAM" id="SSF53335">
    <property type="entry name" value="S-adenosyl-L-methionine-dependent methyltransferases"/>
    <property type="match status" value="1"/>
</dbReference>
<keyword evidence="1" id="KW-0472">Membrane</keyword>
<evidence type="ECO:0000313" key="3">
    <source>
        <dbReference type="Proteomes" id="UP001305779"/>
    </source>
</evidence>
<comment type="caution">
    <text evidence="2">The sequence shown here is derived from an EMBL/GenBank/DDBJ whole genome shotgun (WGS) entry which is preliminary data.</text>
</comment>